<evidence type="ECO:0000313" key="3">
    <source>
        <dbReference type="Proteomes" id="UP000250235"/>
    </source>
</evidence>
<dbReference type="Proteomes" id="UP000250235">
    <property type="component" value="Unassembled WGS sequence"/>
</dbReference>
<evidence type="ECO:0000256" key="1">
    <source>
        <dbReference type="SAM" id="MobiDB-lite"/>
    </source>
</evidence>
<organism evidence="2 3">
    <name type="scientific">Dorcoceras hygrometricum</name>
    <dbReference type="NCBI Taxonomy" id="472368"/>
    <lineage>
        <taxon>Eukaryota</taxon>
        <taxon>Viridiplantae</taxon>
        <taxon>Streptophyta</taxon>
        <taxon>Embryophyta</taxon>
        <taxon>Tracheophyta</taxon>
        <taxon>Spermatophyta</taxon>
        <taxon>Magnoliopsida</taxon>
        <taxon>eudicotyledons</taxon>
        <taxon>Gunneridae</taxon>
        <taxon>Pentapetalae</taxon>
        <taxon>asterids</taxon>
        <taxon>lamiids</taxon>
        <taxon>Lamiales</taxon>
        <taxon>Gesneriaceae</taxon>
        <taxon>Didymocarpoideae</taxon>
        <taxon>Trichosporeae</taxon>
        <taxon>Loxocarpinae</taxon>
        <taxon>Dorcoceras</taxon>
    </lineage>
</organism>
<feature type="compositionally biased region" description="Polar residues" evidence="1">
    <location>
        <begin position="193"/>
        <end position="204"/>
    </location>
</feature>
<keyword evidence="3" id="KW-1185">Reference proteome</keyword>
<sequence length="217" mass="24404">MRGDRRIFLGKLGESRPSDLALINGPDYLWNSNGHLGRQVPSILTVRLNLINGWKTLSRGLWFSPENTTRPPSSRPRVSLSTVGIRCQADQDSRRGILLMSLITTPGPEDRAAHLKPRHTPPRSGIARGLARRSGVCPMTHYQFGNVSRGQCLDVVKSPTWARIQRIAENIRRDILFHSHCPSIIPDSKEKQYPSSSARRPTTQSLRSRRGDSSRLR</sequence>
<proteinExistence type="predicted"/>
<protein>
    <submittedName>
        <fullName evidence="2">Uncharacterized protein</fullName>
    </submittedName>
</protein>
<feature type="region of interest" description="Disordered" evidence="1">
    <location>
        <begin position="186"/>
        <end position="217"/>
    </location>
</feature>
<name>A0A2Z7BEA8_9LAMI</name>
<dbReference type="AlphaFoldDB" id="A0A2Z7BEA8"/>
<gene>
    <name evidence="2" type="ORF">F511_36803</name>
</gene>
<dbReference type="EMBL" id="KV006442">
    <property type="protein sequence ID" value="KZV32560.1"/>
    <property type="molecule type" value="Genomic_DNA"/>
</dbReference>
<accession>A0A2Z7BEA8</accession>
<evidence type="ECO:0000313" key="2">
    <source>
        <dbReference type="EMBL" id="KZV32560.1"/>
    </source>
</evidence>
<reference evidence="2 3" key="1">
    <citation type="journal article" date="2015" name="Proc. Natl. Acad. Sci. U.S.A.">
        <title>The resurrection genome of Boea hygrometrica: A blueprint for survival of dehydration.</title>
        <authorList>
            <person name="Xiao L."/>
            <person name="Yang G."/>
            <person name="Zhang L."/>
            <person name="Yang X."/>
            <person name="Zhao S."/>
            <person name="Ji Z."/>
            <person name="Zhou Q."/>
            <person name="Hu M."/>
            <person name="Wang Y."/>
            <person name="Chen M."/>
            <person name="Xu Y."/>
            <person name="Jin H."/>
            <person name="Xiao X."/>
            <person name="Hu G."/>
            <person name="Bao F."/>
            <person name="Hu Y."/>
            <person name="Wan P."/>
            <person name="Li L."/>
            <person name="Deng X."/>
            <person name="Kuang T."/>
            <person name="Xiang C."/>
            <person name="Zhu J.K."/>
            <person name="Oliver M.J."/>
            <person name="He Y."/>
        </authorList>
    </citation>
    <scope>NUCLEOTIDE SEQUENCE [LARGE SCALE GENOMIC DNA]</scope>
    <source>
        <strain evidence="3">cv. XS01</strain>
    </source>
</reference>